<dbReference type="PRINTS" id="PR00368">
    <property type="entry name" value="FADPNR"/>
</dbReference>
<keyword evidence="3" id="KW-0285">Flavoprotein</keyword>
<dbReference type="PRINTS" id="PR00469">
    <property type="entry name" value="PNDRDTASEII"/>
</dbReference>
<dbReference type="EMBL" id="JAGGKT010000020">
    <property type="protein sequence ID" value="MBP1934363.1"/>
    <property type="molecule type" value="Genomic_DNA"/>
</dbReference>
<gene>
    <name evidence="6" type="ORF">J2Z37_004383</name>
</gene>
<feature type="domain" description="FAD/NAD(P)-binding" evidence="5">
    <location>
        <begin position="15"/>
        <end position="307"/>
    </location>
</feature>
<keyword evidence="4 6" id="KW-0560">Oxidoreductase</keyword>
<comment type="cofactor">
    <cofactor evidence="1">
        <name>FAD</name>
        <dbReference type="ChEBI" id="CHEBI:57692"/>
    </cofactor>
</comment>
<dbReference type="Proteomes" id="UP001519343">
    <property type="component" value="Unassembled WGS sequence"/>
</dbReference>
<proteinExistence type="predicted"/>
<evidence type="ECO:0000313" key="7">
    <source>
        <dbReference type="Proteomes" id="UP001519343"/>
    </source>
</evidence>
<dbReference type="InterPro" id="IPR036188">
    <property type="entry name" value="FAD/NAD-bd_sf"/>
</dbReference>
<accession>A0ABS4GVR2</accession>
<dbReference type="InterPro" id="IPR050097">
    <property type="entry name" value="Ferredoxin-NADP_redctase_2"/>
</dbReference>
<dbReference type="Pfam" id="PF07992">
    <property type="entry name" value="Pyr_redox_2"/>
    <property type="match status" value="1"/>
</dbReference>
<evidence type="ECO:0000256" key="1">
    <source>
        <dbReference type="ARBA" id="ARBA00001974"/>
    </source>
</evidence>
<dbReference type="RefSeq" id="WP_209812362.1">
    <property type="nucleotide sequence ID" value="NZ_JAGGKT010000020.1"/>
</dbReference>
<sequence>MGTQVGRKSVKKYADVVIVGGGPAGISAAIWCKRLGLNHFLLEARDTLGGQLLEIQNQIIDYPGLLSPNGKELQSSLLHHMEDLQCSYRLNTSIKAIDPEKRIVTVVEPEQQEFQLGYRFLIFSTGSSFRRLHISGEDEMIKRGERYSASKDRFKFKNKQVAVIGGGDRAFEGALLLANSGAHVFLIHRTDQFRARSEYIGPVLGHPQIQVLTHTVAHRIVGDRSVSGIELVTTGTKKTTFLPVDAVFIRIGMSPNSELLQGIVDLDKDKYIIIDKTHQTSYSDIFAVGDVCTHPVYSSISLAVGQGGIAAKTISSRMG</sequence>
<dbReference type="GO" id="GO:0004791">
    <property type="term" value="F:thioredoxin-disulfide reductase (NADPH) activity"/>
    <property type="evidence" value="ECO:0007669"/>
    <property type="project" value="UniProtKB-EC"/>
</dbReference>
<protein>
    <submittedName>
        <fullName evidence="6">Thioredoxin reductase (NADPH)</fullName>
        <ecNumber evidence="6">1.8.1.9</ecNumber>
    </submittedName>
</protein>
<evidence type="ECO:0000259" key="5">
    <source>
        <dbReference type="Pfam" id="PF07992"/>
    </source>
</evidence>
<evidence type="ECO:0000256" key="3">
    <source>
        <dbReference type="ARBA" id="ARBA00022630"/>
    </source>
</evidence>
<comment type="caution">
    <text evidence="6">The sequence shown here is derived from an EMBL/GenBank/DDBJ whole genome shotgun (WGS) entry which is preliminary data.</text>
</comment>
<keyword evidence="7" id="KW-1185">Reference proteome</keyword>
<evidence type="ECO:0000256" key="2">
    <source>
        <dbReference type="ARBA" id="ARBA00011738"/>
    </source>
</evidence>
<dbReference type="SUPFAM" id="SSF51905">
    <property type="entry name" value="FAD/NAD(P)-binding domain"/>
    <property type="match status" value="1"/>
</dbReference>
<evidence type="ECO:0000256" key="4">
    <source>
        <dbReference type="ARBA" id="ARBA00023002"/>
    </source>
</evidence>
<comment type="subunit">
    <text evidence="2">Homodimer.</text>
</comment>
<evidence type="ECO:0000313" key="6">
    <source>
        <dbReference type="EMBL" id="MBP1934363.1"/>
    </source>
</evidence>
<dbReference type="PANTHER" id="PTHR48105">
    <property type="entry name" value="THIOREDOXIN REDUCTASE 1-RELATED-RELATED"/>
    <property type="match status" value="1"/>
</dbReference>
<dbReference type="EC" id="1.8.1.9" evidence="6"/>
<dbReference type="Gene3D" id="3.50.50.60">
    <property type="entry name" value="FAD/NAD(P)-binding domain"/>
    <property type="match status" value="2"/>
</dbReference>
<dbReference type="InterPro" id="IPR023753">
    <property type="entry name" value="FAD/NAD-binding_dom"/>
</dbReference>
<organism evidence="6 7">
    <name type="scientific">Ammoniphilus resinae</name>
    <dbReference type="NCBI Taxonomy" id="861532"/>
    <lineage>
        <taxon>Bacteria</taxon>
        <taxon>Bacillati</taxon>
        <taxon>Bacillota</taxon>
        <taxon>Bacilli</taxon>
        <taxon>Bacillales</taxon>
        <taxon>Paenibacillaceae</taxon>
        <taxon>Aneurinibacillus group</taxon>
        <taxon>Ammoniphilus</taxon>
    </lineage>
</organism>
<reference evidence="6 7" key="1">
    <citation type="submission" date="2021-03" db="EMBL/GenBank/DDBJ databases">
        <title>Genomic Encyclopedia of Type Strains, Phase IV (KMG-IV): sequencing the most valuable type-strain genomes for metagenomic binning, comparative biology and taxonomic classification.</title>
        <authorList>
            <person name="Goeker M."/>
        </authorList>
    </citation>
    <scope>NUCLEOTIDE SEQUENCE [LARGE SCALE GENOMIC DNA]</scope>
    <source>
        <strain evidence="6 7">DSM 24738</strain>
    </source>
</reference>
<name>A0ABS4GVR2_9BACL</name>